<dbReference type="Pfam" id="PF06723">
    <property type="entry name" value="MreB_Mbl"/>
    <property type="match status" value="1"/>
</dbReference>
<dbReference type="PANTHER" id="PTHR42749">
    <property type="entry name" value="CELL SHAPE-DETERMINING PROTEIN MREB"/>
    <property type="match status" value="1"/>
</dbReference>
<evidence type="ECO:0000256" key="4">
    <source>
        <dbReference type="ARBA" id="ARBA00022840"/>
    </source>
</evidence>
<evidence type="ECO:0000256" key="1">
    <source>
        <dbReference type="ARBA" id="ARBA00004496"/>
    </source>
</evidence>
<reference evidence="5" key="2">
    <citation type="journal article" date="2021" name="PeerJ">
        <title>Extensive microbial diversity within the chicken gut microbiome revealed by metagenomics and culture.</title>
        <authorList>
            <person name="Gilroy R."/>
            <person name="Ravi A."/>
            <person name="Getino M."/>
            <person name="Pursley I."/>
            <person name="Horton D.L."/>
            <person name="Alikhan N.F."/>
            <person name="Baker D."/>
            <person name="Gharbi K."/>
            <person name="Hall N."/>
            <person name="Watson M."/>
            <person name="Adriaenssens E.M."/>
            <person name="Foster-Nyarko E."/>
            <person name="Jarju S."/>
            <person name="Secka A."/>
            <person name="Antonio M."/>
            <person name="Oren A."/>
            <person name="Chaudhuri R.R."/>
            <person name="La Ragione R."/>
            <person name="Hildebrand F."/>
            <person name="Pallen M.J."/>
        </authorList>
    </citation>
    <scope>NUCLEOTIDE SEQUENCE</scope>
    <source>
        <strain evidence="5">CHK121-14286</strain>
    </source>
</reference>
<dbReference type="GO" id="GO:0005524">
    <property type="term" value="F:ATP binding"/>
    <property type="evidence" value="ECO:0007669"/>
    <property type="project" value="UniProtKB-KW"/>
</dbReference>
<protein>
    <submittedName>
        <fullName evidence="5">Rod shape-determining protein</fullName>
    </submittedName>
</protein>
<reference evidence="5" key="1">
    <citation type="submission" date="2020-10" db="EMBL/GenBank/DDBJ databases">
        <authorList>
            <person name="Gilroy R."/>
        </authorList>
    </citation>
    <scope>NUCLEOTIDE SEQUENCE</scope>
    <source>
        <strain evidence="5">CHK121-14286</strain>
    </source>
</reference>
<proteinExistence type="predicted"/>
<dbReference type="Gene3D" id="3.30.420.40">
    <property type="match status" value="2"/>
</dbReference>
<evidence type="ECO:0000313" key="6">
    <source>
        <dbReference type="Proteomes" id="UP000824200"/>
    </source>
</evidence>
<dbReference type="AlphaFoldDB" id="A0A9D1E497"/>
<name>A0A9D1E497_9BACT</name>
<evidence type="ECO:0000256" key="2">
    <source>
        <dbReference type="ARBA" id="ARBA00022490"/>
    </source>
</evidence>
<organism evidence="5 6">
    <name type="scientific">Candidatus Fimimonas gallinarum</name>
    <dbReference type="NCBI Taxonomy" id="2840821"/>
    <lineage>
        <taxon>Bacteria</taxon>
        <taxon>Pseudomonadati</taxon>
        <taxon>Myxococcota</taxon>
        <taxon>Myxococcia</taxon>
        <taxon>Myxococcales</taxon>
        <taxon>Cystobacterineae</taxon>
        <taxon>Myxococcaceae</taxon>
        <taxon>Myxococcaceae incertae sedis</taxon>
        <taxon>Candidatus Fimimonas</taxon>
    </lineage>
</organism>
<comment type="caution">
    <text evidence="5">The sequence shown here is derived from an EMBL/GenBank/DDBJ whole genome shotgun (WGS) entry which is preliminary data.</text>
</comment>
<comment type="subcellular location">
    <subcellularLocation>
        <location evidence="1">Cytoplasm</location>
    </subcellularLocation>
</comment>
<keyword evidence="3" id="KW-0547">Nucleotide-binding</keyword>
<gene>
    <name evidence="5" type="ORF">IAC95_03015</name>
</gene>
<dbReference type="InterPro" id="IPR056546">
    <property type="entry name" value="MreB_MamK-like"/>
</dbReference>
<dbReference type="GO" id="GO:0005737">
    <property type="term" value="C:cytoplasm"/>
    <property type="evidence" value="ECO:0007669"/>
    <property type="project" value="UniProtKB-SubCell"/>
</dbReference>
<keyword evidence="4" id="KW-0067">ATP-binding</keyword>
<dbReference type="SUPFAM" id="SSF53067">
    <property type="entry name" value="Actin-like ATPase domain"/>
    <property type="match status" value="2"/>
</dbReference>
<sequence>MANYELVFDLGSQYISAGLKEDGFIDKIPSVVAYGSDSKQIVAVGLEALSLAKSKGNVKISHPVLEGAAIEPEGVKALVSYLIKRLISQRINVFNRFLATCVVPCGMISGDKKNIESIFLALGARQVTFVETPIADSVKLFAEFRTRNGIVVDMGHECTDLAVVYGDGIVAGCTLYYGGKQLTENIERRLSSKYMSKVPTDQAEYLKTNCASLYSNDTTVVAVTSQNTQNGATETLNVTSKELYDTIVEFVTQYVKVIESLLSSIPQDLQAAVKSEGVFVCGGGAKLPGLDMFLQNELGIPVRIASRPEYVSIEGAMAWVK</sequence>
<evidence type="ECO:0000256" key="3">
    <source>
        <dbReference type="ARBA" id="ARBA00022741"/>
    </source>
</evidence>
<dbReference type="PANTHER" id="PTHR42749:SF1">
    <property type="entry name" value="CELL SHAPE-DETERMINING PROTEIN MREB"/>
    <property type="match status" value="1"/>
</dbReference>
<evidence type="ECO:0000313" key="5">
    <source>
        <dbReference type="EMBL" id="HIR65837.1"/>
    </source>
</evidence>
<dbReference type="EMBL" id="DVHL01000027">
    <property type="protein sequence ID" value="HIR65837.1"/>
    <property type="molecule type" value="Genomic_DNA"/>
</dbReference>
<dbReference type="InterPro" id="IPR043129">
    <property type="entry name" value="ATPase_NBD"/>
</dbReference>
<keyword evidence="2" id="KW-0963">Cytoplasm</keyword>
<accession>A0A9D1E497</accession>
<dbReference type="Proteomes" id="UP000824200">
    <property type="component" value="Unassembled WGS sequence"/>
</dbReference>